<feature type="domain" description="Recombinase-like" evidence="1">
    <location>
        <begin position="9"/>
        <end position="99"/>
    </location>
</feature>
<sequence length="99" mass="11247">MVEYNEKLMQWINCKPSTEAGVGNIQTPGVVEHLVWQNRYREPSEYEQSLIDHLIHAFADGAVELDAVVTSLNTQGLLNEGGEKWTSENFTFEMARLGY</sequence>
<evidence type="ECO:0000313" key="3">
    <source>
        <dbReference type="Proteomes" id="UP000832011"/>
    </source>
</evidence>
<organism evidence="2 3">
    <name type="scientific">Vitreoscilla massiliensis</name>
    <dbReference type="NCBI Taxonomy" id="1689272"/>
    <lineage>
        <taxon>Bacteria</taxon>
        <taxon>Pseudomonadati</taxon>
        <taxon>Pseudomonadota</taxon>
        <taxon>Betaproteobacteria</taxon>
        <taxon>Neisseriales</taxon>
        <taxon>Neisseriaceae</taxon>
        <taxon>Vitreoscilla</taxon>
    </lineage>
</organism>
<dbReference type="InterPro" id="IPR046789">
    <property type="entry name" value="HTH_62"/>
</dbReference>
<evidence type="ECO:0000259" key="1">
    <source>
        <dbReference type="Pfam" id="PF20552"/>
    </source>
</evidence>
<dbReference type="Pfam" id="PF20552">
    <property type="entry name" value="HTH_62"/>
    <property type="match status" value="1"/>
</dbReference>
<dbReference type="EMBL" id="CP091511">
    <property type="protein sequence ID" value="UOO89747.1"/>
    <property type="molecule type" value="Genomic_DNA"/>
</dbReference>
<accession>A0ABY4E2I9</accession>
<dbReference type="Proteomes" id="UP000832011">
    <property type="component" value="Chromosome"/>
</dbReference>
<proteinExistence type="predicted"/>
<reference evidence="2 3" key="1">
    <citation type="journal article" date="2022" name="Res Sq">
        <title>Evolution of multicellular longitudinally dividing oral cavity symbionts (Neisseriaceae).</title>
        <authorList>
            <person name="Nyongesa S."/>
            <person name="Weber P."/>
            <person name="Bernet E."/>
            <person name="Pullido F."/>
            <person name="Nieckarz M."/>
            <person name="Delaby M."/>
            <person name="Nieves C."/>
            <person name="Viehboeck T."/>
            <person name="Krause N."/>
            <person name="Rivera-Millot A."/>
            <person name="Nakamura A."/>
            <person name="Vischer N."/>
            <person name="VanNieuwenhze M."/>
            <person name="Brun Y."/>
            <person name="Cava F."/>
            <person name="Bulgheresi S."/>
            <person name="Veyrier F."/>
        </authorList>
    </citation>
    <scope>NUCLEOTIDE SEQUENCE [LARGE SCALE GENOMIC DNA]</scope>
    <source>
        <strain evidence="2 3">SN4</strain>
    </source>
</reference>
<gene>
    <name evidence="2" type="ORF">LVJ82_01790</name>
</gene>
<keyword evidence="3" id="KW-1185">Reference proteome</keyword>
<dbReference type="RefSeq" id="WP_058355552.1">
    <property type="nucleotide sequence ID" value="NZ_CABKVG010000007.1"/>
</dbReference>
<name>A0ABY4E2I9_9NEIS</name>
<evidence type="ECO:0000313" key="2">
    <source>
        <dbReference type="EMBL" id="UOO89747.1"/>
    </source>
</evidence>
<protein>
    <recommendedName>
        <fullName evidence="1">Recombinase-like domain-containing protein</fullName>
    </recommendedName>
</protein>